<evidence type="ECO:0000313" key="2">
    <source>
        <dbReference type="Proteomes" id="UP000694548"/>
    </source>
</evidence>
<accession>A0A8C6NMG5</accession>
<protein>
    <submittedName>
        <fullName evidence="1">Uncharacterized protein</fullName>
    </submittedName>
</protein>
<reference evidence="1" key="3">
    <citation type="submission" date="2025-09" db="UniProtKB">
        <authorList>
            <consortium name="Ensembl"/>
        </authorList>
    </citation>
    <scope>IDENTIFICATION</scope>
</reference>
<dbReference type="Ensembl" id="ENSNFUT00015012126.1">
    <property type="protein sequence ID" value="ENSNFUP00015011543.1"/>
    <property type="gene ID" value="ENSNFUG00015005695.1"/>
</dbReference>
<dbReference type="Gene3D" id="3.30.450.60">
    <property type="match status" value="1"/>
</dbReference>
<dbReference type="GeneTree" id="ENSGT00940000159929"/>
<sequence length="101" mass="11379">MISQVFILSSKGDHLIYKDYRGQRGNDVVNIFYEKVTALTGDQPLVVTVTPPHDRDLHFVHVRHEGLYWVATTTADSSPFTIIEFLNSPRTCDCGNLRGVS</sequence>
<organism evidence="1 2">
    <name type="scientific">Nothobranchius furzeri</name>
    <name type="common">Turquoise killifish</name>
    <dbReference type="NCBI Taxonomy" id="105023"/>
    <lineage>
        <taxon>Eukaryota</taxon>
        <taxon>Metazoa</taxon>
        <taxon>Chordata</taxon>
        <taxon>Craniata</taxon>
        <taxon>Vertebrata</taxon>
        <taxon>Euteleostomi</taxon>
        <taxon>Actinopterygii</taxon>
        <taxon>Neopterygii</taxon>
        <taxon>Teleostei</taxon>
        <taxon>Neoteleostei</taxon>
        <taxon>Acanthomorphata</taxon>
        <taxon>Ovalentaria</taxon>
        <taxon>Atherinomorphae</taxon>
        <taxon>Cyprinodontiformes</taxon>
        <taxon>Nothobranchiidae</taxon>
        <taxon>Nothobranchius</taxon>
    </lineage>
</organism>
<dbReference type="InterPro" id="IPR011012">
    <property type="entry name" value="Longin-like_dom_sf"/>
</dbReference>
<reference evidence="1" key="2">
    <citation type="submission" date="2025-08" db="UniProtKB">
        <authorList>
            <consortium name="Ensembl"/>
        </authorList>
    </citation>
    <scope>IDENTIFICATION</scope>
</reference>
<name>A0A8C6NMG5_NOTFU</name>
<evidence type="ECO:0000313" key="1">
    <source>
        <dbReference type="Ensembl" id="ENSNFUP00015011543.1"/>
    </source>
</evidence>
<keyword evidence="2" id="KW-1185">Reference proteome</keyword>
<dbReference type="Proteomes" id="UP000694548">
    <property type="component" value="Chromosome sgr11"/>
</dbReference>
<dbReference type="SUPFAM" id="SSF64356">
    <property type="entry name" value="SNARE-like"/>
    <property type="match status" value="1"/>
</dbReference>
<proteinExistence type="predicted"/>
<reference evidence="1" key="1">
    <citation type="submission" date="2014-08" db="EMBL/GenBank/DDBJ databases">
        <authorList>
            <person name="Senf B."/>
            <person name="Petzold A."/>
            <person name="Downie B.R."/>
            <person name="Koch P."/>
            <person name="Platzer M."/>
        </authorList>
    </citation>
    <scope>NUCLEOTIDE SEQUENCE [LARGE SCALE GENOMIC DNA]</scope>
    <source>
        <strain evidence="1">GRZ</strain>
    </source>
</reference>
<dbReference type="AlphaFoldDB" id="A0A8C6NMG5"/>